<keyword evidence="5 7" id="KW-1133">Transmembrane helix</keyword>
<dbReference type="Proteomes" id="UP000245845">
    <property type="component" value="Unassembled WGS sequence"/>
</dbReference>
<dbReference type="OrthoDB" id="9761387at2"/>
<reference evidence="9 10" key="1">
    <citation type="submission" date="2018-05" db="EMBL/GenBank/DDBJ databases">
        <title>The Hungate 1000. A catalogue of reference genomes from the rumen microbiome.</title>
        <authorList>
            <person name="Kelly W."/>
        </authorList>
    </citation>
    <scope>NUCLEOTIDE SEQUENCE [LARGE SCALE GENOMIC DNA]</scope>
    <source>
        <strain evidence="9 10">NLAE-zl-C242</strain>
    </source>
</reference>
<evidence type="ECO:0000256" key="6">
    <source>
        <dbReference type="ARBA" id="ARBA00023136"/>
    </source>
</evidence>
<evidence type="ECO:0000256" key="7">
    <source>
        <dbReference type="RuleBase" id="RU363032"/>
    </source>
</evidence>
<evidence type="ECO:0000313" key="9">
    <source>
        <dbReference type="EMBL" id="PWJ31221.1"/>
    </source>
</evidence>
<feature type="transmembrane region" description="Helical" evidence="7">
    <location>
        <begin position="112"/>
        <end position="132"/>
    </location>
</feature>
<dbReference type="PANTHER" id="PTHR43227:SF7">
    <property type="entry name" value="ARABINOOLIGOSACCHARIDES TRANSPORT SYSTEM PERMEASE PROTEIN ARAP"/>
    <property type="match status" value="1"/>
</dbReference>
<comment type="subcellular location">
    <subcellularLocation>
        <location evidence="1 7">Cell membrane</location>
        <topology evidence="1 7">Multi-pass membrane protein</topology>
    </subcellularLocation>
</comment>
<dbReference type="InterPro" id="IPR050809">
    <property type="entry name" value="UgpAE/MalFG_permease"/>
</dbReference>
<dbReference type="Pfam" id="PF00528">
    <property type="entry name" value="BPD_transp_1"/>
    <property type="match status" value="1"/>
</dbReference>
<keyword evidence="4 7" id="KW-0812">Transmembrane</keyword>
<accession>A0A2Y9C9N1</accession>
<sequence>MKPKNRKLGGSDTRFAYALLAPSLILLALLIGYPMIYNILISFQDVPVNPKMASEFVGLSNYIAVFQDKGFYHSVFITLVFTVLVTVISTAFGLAIAVFMNRDFVGKKMVNSIIILSYVVPAVCLIFAWRYMFNNIYGIINYIIVDVLHLAKEVPLWFDQPASAFILVTIFAIWKFFPYAYMSFVAILQSIDKSLYEAADMDGANSWQKFMTVTYPAIKPTLVTVVSLRTIWVFYIYTEVYLLTKQVDVLGVYLYDMAFATHDFGKAAAISIILFVVIFSLVMLIRKKVLRVEEDE</sequence>
<evidence type="ECO:0000256" key="2">
    <source>
        <dbReference type="ARBA" id="ARBA00022448"/>
    </source>
</evidence>
<dbReference type="RefSeq" id="WP_109729946.1">
    <property type="nucleotide sequence ID" value="NZ_BAAACK010000006.1"/>
</dbReference>
<evidence type="ECO:0000256" key="3">
    <source>
        <dbReference type="ARBA" id="ARBA00022475"/>
    </source>
</evidence>
<keyword evidence="2 7" id="KW-0813">Transport</keyword>
<comment type="caution">
    <text evidence="9">The sequence shown here is derived from an EMBL/GenBank/DDBJ whole genome shotgun (WGS) entry which is preliminary data.</text>
</comment>
<dbReference type="PROSITE" id="PS50928">
    <property type="entry name" value="ABC_TM1"/>
    <property type="match status" value="1"/>
</dbReference>
<keyword evidence="6 7" id="KW-0472">Membrane</keyword>
<dbReference type="InterPro" id="IPR035906">
    <property type="entry name" value="MetI-like_sf"/>
</dbReference>
<feature type="transmembrane region" description="Helical" evidence="7">
    <location>
        <begin position="264"/>
        <end position="285"/>
    </location>
</feature>
<evidence type="ECO:0000256" key="1">
    <source>
        <dbReference type="ARBA" id="ARBA00004651"/>
    </source>
</evidence>
<dbReference type="PANTHER" id="PTHR43227">
    <property type="entry name" value="BLL4140 PROTEIN"/>
    <property type="match status" value="1"/>
</dbReference>
<feature type="domain" description="ABC transmembrane type-1" evidence="8">
    <location>
        <begin position="75"/>
        <end position="285"/>
    </location>
</feature>
<dbReference type="CDD" id="cd06261">
    <property type="entry name" value="TM_PBP2"/>
    <property type="match status" value="1"/>
</dbReference>
<dbReference type="Gene3D" id="1.10.3720.10">
    <property type="entry name" value="MetI-like"/>
    <property type="match status" value="1"/>
</dbReference>
<protein>
    <submittedName>
        <fullName evidence="9">Carbohydrate ABC transporter membrane protein 1 (CUT1 family)</fullName>
    </submittedName>
</protein>
<gene>
    <name evidence="9" type="ORF">A8806_10277</name>
</gene>
<evidence type="ECO:0000256" key="4">
    <source>
        <dbReference type="ARBA" id="ARBA00022692"/>
    </source>
</evidence>
<dbReference type="AlphaFoldDB" id="A0A2Y9C9N1"/>
<dbReference type="SUPFAM" id="SSF161098">
    <property type="entry name" value="MetI-like"/>
    <property type="match status" value="1"/>
</dbReference>
<evidence type="ECO:0000256" key="5">
    <source>
        <dbReference type="ARBA" id="ARBA00022989"/>
    </source>
</evidence>
<feature type="transmembrane region" description="Helical" evidence="7">
    <location>
        <begin position="164"/>
        <end position="188"/>
    </location>
</feature>
<organism evidence="9 10">
    <name type="scientific">Faecalicatena orotica</name>
    <dbReference type="NCBI Taxonomy" id="1544"/>
    <lineage>
        <taxon>Bacteria</taxon>
        <taxon>Bacillati</taxon>
        <taxon>Bacillota</taxon>
        <taxon>Clostridia</taxon>
        <taxon>Lachnospirales</taxon>
        <taxon>Lachnospiraceae</taxon>
        <taxon>Faecalicatena</taxon>
    </lineage>
</organism>
<evidence type="ECO:0000313" key="10">
    <source>
        <dbReference type="Proteomes" id="UP000245845"/>
    </source>
</evidence>
<feature type="transmembrane region" description="Helical" evidence="7">
    <location>
        <begin position="15"/>
        <end position="36"/>
    </location>
</feature>
<name>A0A2Y9C9N1_9FIRM</name>
<comment type="similarity">
    <text evidence="7">Belongs to the binding-protein-dependent transport system permease family.</text>
</comment>
<feature type="transmembrane region" description="Helical" evidence="7">
    <location>
        <begin position="75"/>
        <end position="100"/>
    </location>
</feature>
<evidence type="ECO:0000259" key="8">
    <source>
        <dbReference type="PROSITE" id="PS50928"/>
    </source>
</evidence>
<keyword evidence="3" id="KW-1003">Cell membrane</keyword>
<keyword evidence="10" id="KW-1185">Reference proteome</keyword>
<dbReference type="GO" id="GO:0005886">
    <property type="term" value="C:plasma membrane"/>
    <property type="evidence" value="ECO:0007669"/>
    <property type="project" value="UniProtKB-SubCell"/>
</dbReference>
<dbReference type="EMBL" id="QGDL01000002">
    <property type="protein sequence ID" value="PWJ31221.1"/>
    <property type="molecule type" value="Genomic_DNA"/>
</dbReference>
<dbReference type="GO" id="GO:0055085">
    <property type="term" value="P:transmembrane transport"/>
    <property type="evidence" value="ECO:0007669"/>
    <property type="project" value="InterPro"/>
</dbReference>
<proteinExistence type="inferred from homology"/>
<dbReference type="InterPro" id="IPR000515">
    <property type="entry name" value="MetI-like"/>
</dbReference>
<feature type="transmembrane region" description="Helical" evidence="7">
    <location>
        <begin position="221"/>
        <end position="244"/>
    </location>
</feature>